<feature type="region of interest" description="Disordered" evidence="1">
    <location>
        <begin position="42"/>
        <end position="66"/>
    </location>
</feature>
<evidence type="ECO:0000313" key="3">
    <source>
        <dbReference type="Proteomes" id="UP000684084"/>
    </source>
</evidence>
<reference evidence="2" key="1">
    <citation type="submission" date="2020-05" db="EMBL/GenBank/DDBJ databases">
        <authorList>
            <person name="Rincon C."/>
            <person name="Sanders R I."/>
            <person name="Robbins C."/>
            <person name="Chaturvedi A."/>
        </authorList>
    </citation>
    <scope>NUCLEOTIDE SEQUENCE</scope>
    <source>
        <strain evidence="2">CHB12</strain>
    </source>
</reference>
<proteinExistence type="predicted"/>
<dbReference type="VEuPathDB" id="FungiDB:RhiirFUN_006485"/>
<dbReference type="EMBL" id="CAGKOT010000050">
    <property type="protein sequence ID" value="CAB5383952.1"/>
    <property type="molecule type" value="Genomic_DNA"/>
</dbReference>
<dbReference type="OrthoDB" id="2433838at2759"/>
<feature type="compositionally biased region" description="Polar residues" evidence="1">
    <location>
        <begin position="42"/>
        <end position="53"/>
    </location>
</feature>
<name>A0A915ZQD0_9GLOM</name>
<accession>A0A915ZQD0</accession>
<comment type="caution">
    <text evidence="2">The sequence shown here is derived from an EMBL/GenBank/DDBJ whole genome shotgun (WGS) entry which is preliminary data.</text>
</comment>
<gene>
    <name evidence="2" type="ORF">CHRIB12_LOCUS18624</name>
</gene>
<dbReference type="AlphaFoldDB" id="A0A915ZQD0"/>
<organism evidence="2 3">
    <name type="scientific">Rhizophagus irregularis</name>
    <dbReference type="NCBI Taxonomy" id="588596"/>
    <lineage>
        <taxon>Eukaryota</taxon>
        <taxon>Fungi</taxon>
        <taxon>Fungi incertae sedis</taxon>
        <taxon>Mucoromycota</taxon>
        <taxon>Glomeromycotina</taxon>
        <taxon>Glomeromycetes</taxon>
        <taxon>Glomerales</taxon>
        <taxon>Glomeraceae</taxon>
        <taxon>Rhizophagus</taxon>
    </lineage>
</organism>
<protein>
    <submittedName>
        <fullName evidence="2">Uncharacterized protein</fullName>
    </submittedName>
</protein>
<dbReference type="Proteomes" id="UP000684084">
    <property type="component" value="Unassembled WGS sequence"/>
</dbReference>
<evidence type="ECO:0000313" key="2">
    <source>
        <dbReference type="EMBL" id="CAB5383952.1"/>
    </source>
</evidence>
<evidence type="ECO:0000256" key="1">
    <source>
        <dbReference type="SAM" id="MobiDB-lite"/>
    </source>
</evidence>
<sequence length="66" mass="7375">MFYNFINNCGSFNQSSINSFNSSQGYISEDINFDIDNIDTSKSLKRSNSQNGTQGHGKRSKTDSNL</sequence>